<dbReference type="PANTHER" id="PTHR30531:SF14">
    <property type="entry name" value="SURFACE PRESENTATION OF ANTIGENS PROTEIN SPAS"/>
    <property type="match status" value="1"/>
</dbReference>
<evidence type="ECO:0000256" key="4">
    <source>
        <dbReference type="ARBA" id="ARBA00022692"/>
    </source>
</evidence>
<evidence type="ECO:0000313" key="9">
    <source>
        <dbReference type="EMBL" id="QXI27105.1"/>
    </source>
</evidence>
<reference evidence="9 10" key="1">
    <citation type="journal article" date="2020" name="Microorganisms">
        <title>Reliable Identification of Environmental Pseudomonas Isolates Using the rpoD Gene.</title>
        <authorList>
            <consortium name="The Broad Institute Genome Sequencing Platform"/>
            <person name="Girard L."/>
            <person name="Lood C."/>
            <person name="Rokni-Zadeh H."/>
            <person name="van Noort V."/>
            <person name="Lavigne R."/>
            <person name="De Mot R."/>
        </authorList>
    </citation>
    <scope>NUCLEOTIDE SEQUENCE [LARGE SCALE GENOMIC DNA]</scope>
    <source>
        <strain evidence="9 10">RW8P3</strain>
    </source>
</reference>
<evidence type="ECO:0000256" key="8">
    <source>
        <dbReference type="SAM" id="Phobius"/>
    </source>
</evidence>
<accession>A0A9E6TRH1</accession>
<feature type="transmembrane region" description="Helical" evidence="8">
    <location>
        <begin position="140"/>
        <end position="157"/>
    </location>
</feature>
<dbReference type="InterPro" id="IPR006307">
    <property type="entry name" value="BsaZ-like"/>
</dbReference>
<reference evidence="9 10" key="2">
    <citation type="journal article" date="2021" name="Microorganisms">
        <title>The Ever-Expanding Pseudomonas Genus: Description of 43 New Species and Partition of the Pseudomonas putida Group.</title>
        <authorList>
            <person name="Girard L."/>
            <person name="Lood C."/>
            <person name="Hofte M."/>
            <person name="Vandamme P."/>
            <person name="Rokni-Zadeh H."/>
            <person name="van Noort V."/>
            <person name="Lavigne R."/>
            <person name="De Mot R."/>
        </authorList>
    </citation>
    <scope>NUCLEOTIDE SEQUENCE [LARGE SCALE GENOMIC DNA]</scope>
    <source>
        <strain evidence="9 10">RW8P3</strain>
    </source>
</reference>
<keyword evidence="4 8" id="KW-0812">Transmembrane</keyword>
<dbReference type="RefSeq" id="WP_186682431.1">
    <property type="nucleotide sequence ID" value="NZ_CP077093.1"/>
</dbReference>
<dbReference type="Proteomes" id="UP000634530">
    <property type="component" value="Chromosome"/>
</dbReference>
<dbReference type="Pfam" id="PF01312">
    <property type="entry name" value="Bac_export_2"/>
    <property type="match status" value="1"/>
</dbReference>
<sequence>MSESASKTEKPTIKRLRDSARKGQTFKAKDLVVSCMMLCAILFLVFGVSLLEVMEVYRRIIASGLADDTRGYTAQLLELGLLCILPLSLVCVLSSALPALLQSGFVLAFEALKPNLGALNPINGFKKLFSLRTLKDTVKALLYLGSFGVALWAVWQAERQLLFAQLFAQPADLFPAWGRMLLSLLLRFMACALLIVLLDALCEYWLHIKDLKMDLHSVKREHKEQEGDPQIKQKRRDLHLELLSEQVRSDIRGSRLIVANPTHIAIGIYFRPDISFIPLVSVIETNQRALAVRAYAREVGVPVVSDIRLARRIYRTHQRYSFIKLQEIEEVLRLLIWLEQVEQA</sequence>
<dbReference type="InterPro" id="IPR029025">
    <property type="entry name" value="T3SS_substrate_exporter_C"/>
</dbReference>
<dbReference type="GO" id="GO:0005886">
    <property type="term" value="C:plasma membrane"/>
    <property type="evidence" value="ECO:0007669"/>
    <property type="project" value="UniProtKB-SubCell"/>
</dbReference>
<dbReference type="InterPro" id="IPR006135">
    <property type="entry name" value="T3SS_substrate_exporter"/>
</dbReference>
<evidence type="ECO:0000256" key="3">
    <source>
        <dbReference type="ARBA" id="ARBA00022475"/>
    </source>
</evidence>
<evidence type="ECO:0000256" key="1">
    <source>
        <dbReference type="ARBA" id="ARBA00004651"/>
    </source>
</evidence>
<evidence type="ECO:0000256" key="5">
    <source>
        <dbReference type="ARBA" id="ARBA00022989"/>
    </source>
</evidence>
<feature type="transmembrane region" description="Helical" evidence="8">
    <location>
        <begin position="79"/>
        <end position="101"/>
    </location>
</feature>
<evidence type="ECO:0000256" key="2">
    <source>
        <dbReference type="ARBA" id="ARBA00010690"/>
    </source>
</evidence>
<dbReference type="NCBIfam" id="NF006017">
    <property type="entry name" value="PRK08156.1"/>
    <property type="match status" value="1"/>
</dbReference>
<comment type="subcellular location">
    <subcellularLocation>
        <location evidence="1">Cell membrane</location>
        <topology evidence="1">Multi-pass membrane protein</topology>
    </subcellularLocation>
</comment>
<proteinExistence type="inferred from homology"/>
<keyword evidence="5 8" id="KW-1133">Transmembrane helix</keyword>
<gene>
    <name evidence="9" type="ORF">HU752_024790</name>
</gene>
<feature type="transmembrane region" description="Helical" evidence="8">
    <location>
        <begin position="31"/>
        <end position="51"/>
    </location>
</feature>
<evidence type="ECO:0000256" key="7">
    <source>
        <dbReference type="ARBA" id="ARBA00023136"/>
    </source>
</evidence>
<dbReference type="Gene3D" id="6.10.250.2080">
    <property type="match status" value="1"/>
</dbReference>
<dbReference type="NCBIfam" id="TIGR01404">
    <property type="entry name" value="FlhB_rel_III"/>
    <property type="match status" value="1"/>
</dbReference>
<feature type="transmembrane region" description="Helical" evidence="8">
    <location>
        <begin position="177"/>
        <end position="206"/>
    </location>
</feature>
<dbReference type="PRINTS" id="PR00950">
    <property type="entry name" value="TYPE3IMSPROT"/>
</dbReference>
<name>A0A9E6TRH1_9PSED</name>
<dbReference type="PANTHER" id="PTHR30531">
    <property type="entry name" value="FLAGELLAR BIOSYNTHETIC PROTEIN FLHB"/>
    <property type="match status" value="1"/>
</dbReference>
<dbReference type="GO" id="GO:0009306">
    <property type="term" value="P:protein secretion"/>
    <property type="evidence" value="ECO:0007669"/>
    <property type="project" value="InterPro"/>
</dbReference>
<evidence type="ECO:0000313" key="10">
    <source>
        <dbReference type="Proteomes" id="UP000634530"/>
    </source>
</evidence>
<keyword evidence="6" id="KW-0843">Virulence</keyword>
<dbReference type="KEGG" id="pvw:HU752_024790"/>
<dbReference type="AlphaFoldDB" id="A0A9E6TRH1"/>
<keyword evidence="3" id="KW-1003">Cell membrane</keyword>
<evidence type="ECO:0000256" key="6">
    <source>
        <dbReference type="ARBA" id="ARBA00023026"/>
    </source>
</evidence>
<protein>
    <submittedName>
        <fullName evidence="9">EscU/YscU/HrcU family type III secretion system export apparatus switch protein</fullName>
    </submittedName>
</protein>
<organism evidence="9 10">
    <name type="scientific">Pseudomonas vanderleydeniana</name>
    <dbReference type="NCBI Taxonomy" id="2745495"/>
    <lineage>
        <taxon>Bacteria</taxon>
        <taxon>Pseudomonadati</taxon>
        <taxon>Pseudomonadota</taxon>
        <taxon>Gammaproteobacteria</taxon>
        <taxon>Pseudomonadales</taxon>
        <taxon>Pseudomonadaceae</taxon>
        <taxon>Pseudomonas</taxon>
    </lineage>
</organism>
<keyword evidence="10" id="KW-1185">Reference proteome</keyword>
<comment type="similarity">
    <text evidence="2">Belongs to the type III secretion exporter family.</text>
</comment>
<dbReference type="Gene3D" id="3.40.1690.10">
    <property type="entry name" value="secretion proteins EscU"/>
    <property type="match status" value="1"/>
</dbReference>
<dbReference type="EMBL" id="CP077093">
    <property type="protein sequence ID" value="QXI27105.1"/>
    <property type="molecule type" value="Genomic_DNA"/>
</dbReference>
<dbReference type="SUPFAM" id="SSF160544">
    <property type="entry name" value="EscU C-terminal domain-like"/>
    <property type="match status" value="1"/>
</dbReference>
<keyword evidence="7 8" id="KW-0472">Membrane</keyword>